<dbReference type="Pfam" id="PF14450">
    <property type="entry name" value="FtsA"/>
    <property type="match status" value="1"/>
</dbReference>
<dbReference type="PANTHER" id="PTHR32432:SF4">
    <property type="entry name" value="CELL DIVISION PROTEIN FTSA"/>
    <property type="match status" value="1"/>
</dbReference>
<sequence length="408" mass="46221">VENKKIIAVIDLGTFNLKCAIFSFSIGELPKLIGFSKKKTKGIHNSIIVNMNDAIDSVRSCLIEAEKKSQISLNKINVLIDPTEIITTRLTKFKKTSGSKIEKNDVSFLLKEAKKQVELNDSRLSNIHIFNYKYVVDNKLFKDLPFNIYVDQFSQENVFLGVPKNILKNISEVFHSCDIEIGKFISCSYALGICCFNQDQIDYGCGIIDMGYEKTSLALFKDSSLVRASSFPIGSNHITKDISRGCYLSEIESELIKKDISIIGNLDEELNENGFLSDKYFSETKFRKISSKFIRDIISARLDEILNKIFKEINYLKFESIKQNLTFVGEGSRLNDLKKIVNVKLPNCTFDTNLDNFKSFGNIDRELLACYGAVKILTEGFASEAIAIPNKSQKDKSGFFTRIFNIFN</sequence>
<protein>
    <recommendedName>
        <fullName evidence="1">SHS2 domain-containing protein</fullName>
    </recommendedName>
</protein>
<dbReference type="GO" id="GO:0009898">
    <property type="term" value="C:cytoplasmic side of plasma membrane"/>
    <property type="evidence" value="ECO:0007669"/>
    <property type="project" value="TreeGrafter"/>
</dbReference>
<proteinExistence type="predicted"/>
<reference evidence="2" key="1">
    <citation type="submission" date="2018-05" db="EMBL/GenBank/DDBJ databases">
        <authorList>
            <person name="Lanie J.A."/>
            <person name="Ng W.-L."/>
            <person name="Kazmierczak K.M."/>
            <person name="Andrzejewski T.M."/>
            <person name="Davidsen T.M."/>
            <person name="Wayne K.J."/>
            <person name="Tettelin H."/>
            <person name="Glass J.I."/>
            <person name="Rusch D."/>
            <person name="Podicherti R."/>
            <person name="Tsui H.-C.T."/>
            <person name="Winkler M.E."/>
        </authorList>
    </citation>
    <scope>NUCLEOTIDE SEQUENCE</scope>
</reference>
<dbReference type="InterPro" id="IPR003494">
    <property type="entry name" value="SHS2_FtsA"/>
</dbReference>
<name>A0A382C3Y7_9ZZZZ</name>
<dbReference type="EMBL" id="UINC01032459">
    <property type="protein sequence ID" value="SVB20147.1"/>
    <property type="molecule type" value="Genomic_DNA"/>
</dbReference>
<evidence type="ECO:0000313" key="2">
    <source>
        <dbReference type="EMBL" id="SVB20147.1"/>
    </source>
</evidence>
<dbReference type="PANTHER" id="PTHR32432">
    <property type="entry name" value="CELL DIVISION PROTEIN FTSA-RELATED"/>
    <property type="match status" value="1"/>
</dbReference>
<dbReference type="Gene3D" id="3.30.420.40">
    <property type="match status" value="1"/>
</dbReference>
<feature type="non-terminal residue" evidence="2">
    <location>
        <position position="1"/>
    </location>
</feature>
<dbReference type="InterPro" id="IPR050696">
    <property type="entry name" value="FtsA/MreB"/>
</dbReference>
<dbReference type="AlphaFoldDB" id="A0A382C3Y7"/>
<dbReference type="GO" id="GO:0051301">
    <property type="term" value="P:cell division"/>
    <property type="evidence" value="ECO:0007669"/>
    <property type="project" value="InterPro"/>
</dbReference>
<gene>
    <name evidence="2" type="ORF">METZ01_LOCUS173001</name>
</gene>
<accession>A0A382C3Y7</accession>
<evidence type="ECO:0000259" key="1">
    <source>
        <dbReference type="SMART" id="SM00842"/>
    </source>
</evidence>
<feature type="domain" description="SHS2" evidence="1">
    <location>
        <begin position="7"/>
        <end position="195"/>
    </location>
</feature>
<dbReference type="GO" id="GO:0032153">
    <property type="term" value="C:cell division site"/>
    <property type="evidence" value="ECO:0007669"/>
    <property type="project" value="TreeGrafter"/>
</dbReference>
<dbReference type="SMART" id="SM00842">
    <property type="entry name" value="FtsA"/>
    <property type="match status" value="1"/>
</dbReference>
<dbReference type="InterPro" id="IPR043129">
    <property type="entry name" value="ATPase_NBD"/>
</dbReference>
<dbReference type="SUPFAM" id="SSF53067">
    <property type="entry name" value="Actin-like ATPase domain"/>
    <property type="match status" value="2"/>
</dbReference>
<organism evidence="2">
    <name type="scientific">marine metagenome</name>
    <dbReference type="NCBI Taxonomy" id="408172"/>
    <lineage>
        <taxon>unclassified sequences</taxon>
        <taxon>metagenomes</taxon>
        <taxon>ecological metagenomes</taxon>
    </lineage>
</organism>